<name>Q72FQ9_NITV2</name>
<dbReference type="KEGG" id="dvu:DVU_0154"/>
<accession>Q72FQ9</accession>
<reference evidence="1 2" key="1">
    <citation type="journal article" date="2004" name="Nat. Biotechnol.">
        <title>The genome sequence of the anaerobic, sulfate-reducing bacterium Desulfovibrio vulgaris Hildenborough.</title>
        <authorList>
            <person name="Heidelberg J.F."/>
            <person name="Seshadri R."/>
            <person name="Haveman S.A."/>
            <person name="Hemme C.L."/>
            <person name="Paulsen I.T."/>
            <person name="Kolonay J.F."/>
            <person name="Eisen J.A."/>
            <person name="Ward N."/>
            <person name="Methe B."/>
            <person name="Brinkac L.M."/>
            <person name="Daugherty S.C."/>
            <person name="Deboy R.T."/>
            <person name="Dodson R.J."/>
            <person name="Durkin A.S."/>
            <person name="Madupu R."/>
            <person name="Nelson W.C."/>
            <person name="Sullivan S.A."/>
            <person name="Fouts D."/>
            <person name="Haft D.H."/>
            <person name="Selengut J."/>
            <person name="Peterson J.D."/>
            <person name="Davidsen T.M."/>
            <person name="Zafar N."/>
            <person name="Zhou L."/>
            <person name="Radune D."/>
            <person name="Dimitrov G."/>
            <person name="Hance M."/>
            <person name="Tran K."/>
            <person name="Khouri H."/>
            <person name="Gill J."/>
            <person name="Utterback T.R."/>
            <person name="Feldblyum T.V."/>
            <person name="Wall J.D."/>
            <person name="Voordouw G."/>
            <person name="Fraser C.M."/>
        </authorList>
    </citation>
    <scope>NUCLEOTIDE SEQUENCE [LARGE SCALE GENOMIC DNA]</scope>
    <source>
        <strain evidence="2">ATCC 29579 / DSM 644 / NCIMB 8303 / VKM B-1760 / Hildenborough</strain>
    </source>
</reference>
<dbReference type="STRING" id="882.DVU_0154"/>
<keyword evidence="2" id="KW-1185">Reference proteome</keyword>
<proteinExistence type="predicted"/>
<dbReference type="EnsemblBacteria" id="AAS94638">
    <property type="protein sequence ID" value="AAS94638"/>
    <property type="gene ID" value="DVU_0154"/>
</dbReference>
<evidence type="ECO:0000313" key="1">
    <source>
        <dbReference type="EMBL" id="AAS94638.1"/>
    </source>
</evidence>
<dbReference type="HOGENOM" id="CLU_3024802_0_0_7"/>
<dbReference type="Proteomes" id="UP000002194">
    <property type="component" value="Chromosome"/>
</dbReference>
<dbReference type="PaxDb" id="882-DVU_0154"/>
<sequence>MPQGLDPMAGMVVDGTPRMIAEITLQRQNIWSRGPRMRRCHAHWSASWVFGTGSG</sequence>
<dbReference type="EMBL" id="AE017285">
    <property type="protein sequence ID" value="AAS94638.1"/>
    <property type="molecule type" value="Genomic_DNA"/>
</dbReference>
<organism evidence="1 2">
    <name type="scientific">Nitratidesulfovibrio vulgaris (strain ATCC 29579 / DSM 644 / CCUG 34227 / NCIMB 8303 / VKM B-1760 / Hildenborough)</name>
    <name type="common">Desulfovibrio vulgaris</name>
    <dbReference type="NCBI Taxonomy" id="882"/>
    <lineage>
        <taxon>Bacteria</taxon>
        <taxon>Pseudomonadati</taxon>
        <taxon>Thermodesulfobacteriota</taxon>
        <taxon>Desulfovibrionia</taxon>
        <taxon>Desulfovibrionales</taxon>
        <taxon>Desulfovibrionaceae</taxon>
        <taxon>Nitratidesulfovibrio</taxon>
    </lineage>
</organism>
<dbReference type="AlphaFoldDB" id="Q72FQ9"/>
<gene>
    <name evidence="1" type="ordered locus">DVU_0154</name>
</gene>
<protein>
    <submittedName>
        <fullName evidence="1">Uncharacterized protein</fullName>
    </submittedName>
</protein>
<evidence type="ECO:0000313" key="2">
    <source>
        <dbReference type="Proteomes" id="UP000002194"/>
    </source>
</evidence>